<dbReference type="EMBL" id="HBGH01000271">
    <property type="protein sequence ID" value="CAD9220621.1"/>
    <property type="molecule type" value="Transcribed_RNA"/>
</dbReference>
<dbReference type="AlphaFoldDB" id="A0A7S1T4G2"/>
<accession>A0A7S1T4G2</accession>
<dbReference type="InterPro" id="IPR036249">
    <property type="entry name" value="Thioredoxin-like_sf"/>
</dbReference>
<dbReference type="GO" id="GO:0016209">
    <property type="term" value="F:antioxidant activity"/>
    <property type="evidence" value="ECO:0007669"/>
    <property type="project" value="InterPro"/>
</dbReference>
<gene>
    <name evidence="2" type="ORF">CCAE0312_LOCUS130</name>
</gene>
<dbReference type="Gene3D" id="3.40.30.10">
    <property type="entry name" value="Glutaredoxin"/>
    <property type="match status" value="1"/>
</dbReference>
<feature type="domain" description="Thioredoxin" evidence="1">
    <location>
        <begin position="3"/>
        <end position="174"/>
    </location>
</feature>
<dbReference type="GO" id="GO:0016491">
    <property type="term" value="F:oxidoreductase activity"/>
    <property type="evidence" value="ECO:0007669"/>
    <property type="project" value="InterPro"/>
</dbReference>
<proteinExistence type="predicted"/>
<organism evidence="2">
    <name type="scientific">Compsopogon caeruleus</name>
    <dbReference type="NCBI Taxonomy" id="31354"/>
    <lineage>
        <taxon>Eukaryota</taxon>
        <taxon>Rhodophyta</taxon>
        <taxon>Compsopogonophyceae</taxon>
        <taxon>Compsopogonales</taxon>
        <taxon>Compsopogonaceae</taxon>
        <taxon>Compsopogon</taxon>
    </lineage>
</organism>
<evidence type="ECO:0000313" key="2">
    <source>
        <dbReference type="EMBL" id="CAD9220621.1"/>
    </source>
</evidence>
<dbReference type="SUPFAM" id="SSF52833">
    <property type="entry name" value="Thioredoxin-like"/>
    <property type="match status" value="1"/>
</dbReference>
<dbReference type="PROSITE" id="PS51352">
    <property type="entry name" value="THIOREDOXIN_2"/>
    <property type="match status" value="1"/>
</dbReference>
<reference evidence="2" key="1">
    <citation type="submission" date="2021-01" db="EMBL/GenBank/DDBJ databases">
        <authorList>
            <person name="Corre E."/>
            <person name="Pelletier E."/>
            <person name="Niang G."/>
            <person name="Scheremetjew M."/>
            <person name="Finn R."/>
            <person name="Kale V."/>
            <person name="Holt S."/>
            <person name="Cochrane G."/>
            <person name="Meng A."/>
            <person name="Brown T."/>
            <person name="Cohen L."/>
        </authorList>
    </citation>
    <scope>NUCLEOTIDE SEQUENCE</scope>
    <source>
        <strain evidence="2">SAG 36.94</strain>
    </source>
</reference>
<sequence length="174" mass="18455">MVLQKGDSIGPFLLAGYALESITEAEIHGKTAVFAFFPAAFSGGPEEGCEMQLCGLNSLVAEGGPLHDKSKFITFGVSGDLPFANQAFGNKLHLDFPLLSDPTLAFCERAVGKCHFGEFLKDHKVSRALVGALTTNRGCLIVNPGGEIIYSFSSDGHPGLQPSLSEIRDLVAQV</sequence>
<dbReference type="InterPro" id="IPR013766">
    <property type="entry name" value="Thioredoxin_domain"/>
</dbReference>
<dbReference type="InterPro" id="IPR000866">
    <property type="entry name" value="AhpC/TSA"/>
</dbReference>
<dbReference type="CDD" id="cd02971">
    <property type="entry name" value="PRX_family"/>
    <property type="match status" value="1"/>
</dbReference>
<dbReference type="Pfam" id="PF00578">
    <property type="entry name" value="AhpC-TSA"/>
    <property type="match status" value="1"/>
</dbReference>
<name>A0A7S1T4G2_9RHOD</name>
<protein>
    <recommendedName>
        <fullName evidence="1">Thioredoxin domain-containing protein</fullName>
    </recommendedName>
</protein>
<evidence type="ECO:0000259" key="1">
    <source>
        <dbReference type="PROSITE" id="PS51352"/>
    </source>
</evidence>